<dbReference type="Proteomes" id="UP000270834">
    <property type="component" value="Unassembled WGS sequence"/>
</dbReference>
<organism evidence="2 3">
    <name type="scientific">Pseudomonas aeruginosa</name>
    <dbReference type="NCBI Taxonomy" id="287"/>
    <lineage>
        <taxon>Bacteria</taxon>
        <taxon>Pseudomonadati</taxon>
        <taxon>Pseudomonadota</taxon>
        <taxon>Gammaproteobacteria</taxon>
        <taxon>Pseudomonadales</taxon>
        <taxon>Pseudomonadaceae</taxon>
        <taxon>Pseudomonas</taxon>
    </lineage>
</organism>
<evidence type="ECO:0000313" key="3">
    <source>
        <dbReference type="Proteomes" id="UP000270834"/>
    </source>
</evidence>
<gene>
    <name evidence="2" type="ORF">ALP65_04626</name>
</gene>
<feature type="region of interest" description="Disordered" evidence="1">
    <location>
        <begin position="288"/>
        <end position="336"/>
    </location>
</feature>
<name>A0A3M5D3E5_PSEAI</name>
<accession>A0A3M5D3E5</accession>
<evidence type="ECO:0000256" key="1">
    <source>
        <dbReference type="SAM" id="MobiDB-lite"/>
    </source>
</evidence>
<dbReference type="AlphaFoldDB" id="A0A3M5D3E5"/>
<sequence>MLDHLGEGEFLALVRHRPAHPPEVVEQRLRQVAHALVEGDRGRVLALGQLALVRVAQQWHVAQLRLLPAEILVELDQLGRRRQPLFAAQDVGDAHQVVVDHVGEEVGGQAVGLHQHLHVHAIPRNLDIAAEHVRHHADALGRHLHAGDVGLAGGEAALHLILRQVHAVAVVARGFLTRHLLGANRIEALGRAEAGEGMALLDQFVRILLVDMPALALPVRAMRAADVRALVPFDAEPAQGVVDLLLGLPRRTQLVGVLDAQDELTAVLTREAQVKQRDVCGTDVRVARRRRGDASTNSGHGDSLAKRKLKRKFRGAMLSGGPPPAPVNDRCRPAGG</sequence>
<evidence type="ECO:0000313" key="2">
    <source>
        <dbReference type="EMBL" id="RMS44475.1"/>
    </source>
</evidence>
<reference evidence="2 3" key="1">
    <citation type="submission" date="2018-08" db="EMBL/GenBank/DDBJ databases">
        <title>Recombination of ecologically and evolutionarily significant loci maintains genetic cohesion in the Pseudomonas syringae species complex.</title>
        <authorList>
            <person name="Dillon M."/>
            <person name="Thakur S."/>
            <person name="Almeida R.N.D."/>
            <person name="Weir B.S."/>
            <person name="Guttman D.S."/>
        </authorList>
    </citation>
    <scope>NUCLEOTIDE SEQUENCE [LARGE SCALE GENOMIC DNA]</scope>
    <source>
        <strain evidence="2 3">ICMP 7846</strain>
    </source>
</reference>
<comment type="caution">
    <text evidence="2">The sequence shown here is derived from an EMBL/GenBank/DDBJ whole genome shotgun (WGS) entry which is preliminary data.</text>
</comment>
<protein>
    <submittedName>
        <fullName evidence="2">Uncharacterized protein</fullName>
    </submittedName>
</protein>
<dbReference type="EMBL" id="RBSQ01001419">
    <property type="protein sequence ID" value="RMS44475.1"/>
    <property type="molecule type" value="Genomic_DNA"/>
</dbReference>
<proteinExistence type="predicted"/>